<keyword evidence="10" id="KW-1003">Cell membrane</keyword>
<evidence type="ECO:0000313" key="14">
    <source>
        <dbReference type="EMBL" id="SHH28019.1"/>
    </source>
</evidence>
<keyword evidence="8 10" id="KW-0472">Membrane</keyword>
<comment type="similarity">
    <text evidence="2 10 13">Belongs to the SecY/SEC61-alpha family.</text>
</comment>
<gene>
    <name evidence="10" type="primary">secY</name>
    <name evidence="14" type="ORF">SAMN04488530_13223</name>
</gene>
<dbReference type="Gene3D" id="1.10.3370.10">
    <property type="entry name" value="SecY subunit domain"/>
    <property type="match status" value="1"/>
</dbReference>
<dbReference type="GO" id="GO:0043952">
    <property type="term" value="P:protein transport by the Sec complex"/>
    <property type="evidence" value="ECO:0007669"/>
    <property type="project" value="UniProtKB-UniRule"/>
</dbReference>
<evidence type="ECO:0000256" key="6">
    <source>
        <dbReference type="ARBA" id="ARBA00022989"/>
    </source>
</evidence>
<evidence type="ECO:0000256" key="13">
    <source>
        <dbReference type="RuleBase" id="RU004349"/>
    </source>
</evidence>
<dbReference type="InterPro" id="IPR002208">
    <property type="entry name" value="SecY/SEC61-alpha"/>
</dbReference>
<feature type="transmembrane region" description="Helical" evidence="10">
    <location>
        <begin position="59"/>
        <end position="79"/>
    </location>
</feature>
<evidence type="ECO:0000256" key="4">
    <source>
        <dbReference type="ARBA" id="ARBA00022692"/>
    </source>
</evidence>
<keyword evidence="7 10" id="KW-0811">Translocation</keyword>
<evidence type="ECO:0000256" key="12">
    <source>
        <dbReference type="RuleBase" id="RU003484"/>
    </source>
</evidence>
<dbReference type="AlphaFoldDB" id="A0A1M5RP94"/>
<comment type="subunit">
    <text evidence="10">Component of the Sec protein translocase complex. Heterotrimer consisting of SecY, SecE and SecG subunits. The heterotrimers can form oligomers, although 1 heterotrimer is thought to be able to translocate proteins. Interacts with the ribosome. Interacts with SecDF, and other proteins may be involved. Interacts with SecA.</text>
</comment>
<keyword evidence="15" id="KW-1185">Reference proteome</keyword>
<dbReference type="RefSeq" id="WP_073127068.1">
    <property type="nucleotide sequence ID" value="NZ_BAABCH010000086.1"/>
</dbReference>
<proteinExistence type="inferred from homology"/>
<dbReference type="Proteomes" id="UP000243255">
    <property type="component" value="Unassembled WGS sequence"/>
</dbReference>
<feature type="transmembrane region" description="Helical" evidence="10">
    <location>
        <begin position="303"/>
        <end position="325"/>
    </location>
</feature>
<dbReference type="InterPro" id="IPR023201">
    <property type="entry name" value="SecY_dom_sf"/>
</dbReference>
<feature type="transmembrane region" description="Helical" evidence="10">
    <location>
        <begin position="204"/>
        <end position="225"/>
    </location>
</feature>
<dbReference type="GO" id="GO:0005886">
    <property type="term" value="C:plasma membrane"/>
    <property type="evidence" value="ECO:0007669"/>
    <property type="project" value="UniProtKB-SubCell"/>
</dbReference>
<feature type="transmembrane region" description="Helical" evidence="10">
    <location>
        <begin position="170"/>
        <end position="189"/>
    </location>
</feature>
<feature type="transmembrane region" description="Helical" evidence="10">
    <location>
        <begin position="361"/>
        <end position="379"/>
    </location>
</feature>
<keyword evidence="5 10" id="KW-0653">Protein transport</keyword>
<dbReference type="InterPro" id="IPR030659">
    <property type="entry name" value="SecY_CS"/>
</dbReference>
<evidence type="ECO:0000256" key="7">
    <source>
        <dbReference type="ARBA" id="ARBA00023010"/>
    </source>
</evidence>
<accession>A0A1M5RP94</accession>
<keyword evidence="6 10" id="KW-1133">Transmembrane helix</keyword>
<dbReference type="STRING" id="1121321.SAMN04488530_13223"/>
<feature type="transmembrane region" description="Helical" evidence="10">
    <location>
        <begin position="115"/>
        <end position="137"/>
    </location>
</feature>
<keyword evidence="3 10" id="KW-0813">Transport</keyword>
<sequence length="423" mass="46464">MLSQLKQAWKLKELRKKIIYTLMMILVFRIGATIPVPGIDTSIIQDMVGKNSLLSLYNMFTGGAFSQFSLFALGIGPYITASIIMQLLTVGFESLEELQKSGEEGKKKINMYTKYIALALAFIQAIGITLGIVRRALASQHPFFIATVILTLVSASMMLMWIGDKITEKGLGNGSSIIIFVGIISRVPLEVIQTASAMKAGELAIWAGLMLVVVILITVAAVTYIQEATRKIPVQYAKRVVGRKMYGGQSSHIPMKVNQSGVIPVIFASSILAFPQTVAMFMGTKAQNFVQMYLSTATEPGFWISRSLEVLLIIFFSYFYTTVSFNTEDISNNMKNNGGFIPGIRPGQPTIDYLNRILSRLTLAGAAFLAVIAMVPAFMTHYMKINSISLAGTSLLIVVGVALELKRQLESNLVMRSYQGFLK</sequence>
<protein>
    <recommendedName>
        <fullName evidence="9 10">Protein translocase subunit SecY</fullName>
    </recommendedName>
</protein>
<dbReference type="EMBL" id="FQWX01000032">
    <property type="protein sequence ID" value="SHH28019.1"/>
    <property type="molecule type" value="Genomic_DNA"/>
</dbReference>
<organism evidence="14 15">
    <name type="scientific">Asaccharospora irregularis DSM 2635</name>
    <dbReference type="NCBI Taxonomy" id="1121321"/>
    <lineage>
        <taxon>Bacteria</taxon>
        <taxon>Bacillati</taxon>
        <taxon>Bacillota</taxon>
        <taxon>Clostridia</taxon>
        <taxon>Peptostreptococcales</taxon>
        <taxon>Peptostreptococcaceae</taxon>
        <taxon>Asaccharospora</taxon>
    </lineage>
</organism>
<evidence type="ECO:0000256" key="3">
    <source>
        <dbReference type="ARBA" id="ARBA00022448"/>
    </source>
</evidence>
<dbReference type="PIRSF" id="PIRSF004557">
    <property type="entry name" value="SecY"/>
    <property type="match status" value="1"/>
</dbReference>
<dbReference type="PROSITE" id="PS00755">
    <property type="entry name" value="SECY_1"/>
    <property type="match status" value="1"/>
</dbReference>
<dbReference type="NCBIfam" id="TIGR00967">
    <property type="entry name" value="3a0501s007"/>
    <property type="match status" value="1"/>
</dbReference>
<dbReference type="GO" id="GO:0065002">
    <property type="term" value="P:intracellular protein transmembrane transport"/>
    <property type="evidence" value="ECO:0007669"/>
    <property type="project" value="UniProtKB-UniRule"/>
</dbReference>
<feature type="transmembrane region" description="Helical" evidence="10">
    <location>
        <begin position="385"/>
        <end position="405"/>
    </location>
</feature>
<dbReference type="PROSITE" id="PS00756">
    <property type="entry name" value="SECY_2"/>
    <property type="match status" value="1"/>
</dbReference>
<evidence type="ECO:0000256" key="11">
    <source>
        <dbReference type="RuleBase" id="RU000537"/>
    </source>
</evidence>
<feature type="transmembrane region" description="Helical" evidence="10">
    <location>
        <begin position="262"/>
        <end position="283"/>
    </location>
</feature>
<dbReference type="SUPFAM" id="SSF103491">
    <property type="entry name" value="Preprotein translocase SecY subunit"/>
    <property type="match status" value="1"/>
</dbReference>
<dbReference type="GO" id="GO:0006605">
    <property type="term" value="P:protein targeting"/>
    <property type="evidence" value="ECO:0007669"/>
    <property type="project" value="UniProtKB-UniRule"/>
</dbReference>
<evidence type="ECO:0000256" key="9">
    <source>
        <dbReference type="ARBA" id="ARBA00039733"/>
    </source>
</evidence>
<feature type="transmembrane region" description="Helical" evidence="10">
    <location>
        <begin position="143"/>
        <end position="163"/>
    </location>
</feature>
<evidence type="ECO:0000256" key="8">
    <source>
        <dbReference type="ARBA" id="ARBA00023136"/>
    </source>
</evidence>
<dbReference type="PANTHER" id="PTHR10906">
    <property type="entry name" value="SECY/SEC61-ALPHA FAMILY MEMBER"/>
    <property type="match status" value="1"/>
</dbReference>
<dbReference type="PRINTS" id="PR00303">
    <property type="entry name" value="SECYTRNLCASE"/>
</dbReference>
<comment type="function">
    <text evidence="10 11">The central subunit of the protein translocation channel SecYEG. Consists of two halves formed by TMs 1-5 and 6-10. These two domains form a lateral gate at the front which open onto the bilayer between TMs 2 and 7, and are clamped together by SecE at the back. The channel is closed by both a pore ring composed of hydrophobic SecY resides and a short helix (helix 2A) on the extracellular side of the membrane which forms a plug. The plug probably moves laterally to allow the channel to open. The ring and the pore may move independently.</text>
</comment>
<dbReference type="OrthoDB" id="9809248at2"/>
<evidence type="ECO:0000256" key="10">
    <source>
        <dbReference type="HAMAP-Rule" id="MF_01465"/>
    </source>
</evidence>
<evidence type="ECO:0000256" key="5">
    <source>
        <dbReference type="ARBA" id="ARBA00022927"/>
    </source>
</evidence>
<dbReference type="InterPro" id="IPR026593">
    <property type="entry name" value="SecY"/>
</dbReference>
<keyword evidence="4 10" id="KW-0812">Transmembrane</keyword>
<dbReference type="HAMAP" id="MF_01465">
    <property type="entry name" value="SecY"/>
    <property type="match status" value="1"/>
</dbReference>
<dbReference type="FunFam" id="1.10.3370.10:FF:000001">
    <property type="entry name" value="Preprotein translocase subunit SecY"/>
    <property type="match status" value="1"/>
</dbReference>
<dbReference type="Pfam" id="PF00344">
    <property type="entry name" value="SecY"/>
    <property type="match status" value="1"/>
</dbReference>
<evidence type="ECO:0000313" key="15">
    <source>
        <dbReference type="Proteomes" id="UP000243255"/>
    </source>
</evidence>
<evidence type="ECO:0000256" key="1">
    <source>
        <dbReference type="ARBA" id="ARBA00004141"/>
    </source>
</evidence>
<name>A0A1M5RP94_9FIRM</name>
<reference evidence="15" key="1">
    <citation type="submission" date="2016-11" db="EMBL/GenBank/DDBJ databases">
        <authorList>
            <person name="Varghese N."/>
            <person name="Submissions S."/>
        </authorList>
    </citation>
    <scope>NUCLEOTIDE SEQUENCE [LARGE SCALE GENOMIC DNA]</scope>
    <source>
        <strain evidence="15">DSM 2635</strain>
    </source>
</reference>
<feature type="transmembrane region" description="Helical" evidence="10">
    <location>
        <begin position="20"/>
        <end position="39"/>
    </location>
</feature>
<comment type="subcellular location">
    <subcellularLocation>
        <location evidence="10">Cell membrane</location>
        <topology evidence="10">Multi-pass membrane protein</topology>
    </subcellularLocation>
    <subcellularLocation>
        <location evidence="1 12">Membrane</location>
        <topology evidence="1 12">Multi-pass membrane protein</topology>
    </subcellularLocation>
</comment>
<evidence type="ECO:0000256" key="2">
    <source>
        <dbReference type="ARBA" id="ARBA00005751"/>
    </source>
</evidence>